<protein>
    <submittedName>
        <fullName evidence="1">Uncharacterized protein</fullName>
    </submittedName>
</protein>
<evidence type="ECO:0000313" key="2">
    <source>
        <dbReference type="Proteomes" id="UP000319716"/>
    </source>
</evidence>
<reference evidence="1 2" key="1">
    <citation type="submission" date="2017-11" db="EMBL/GenBank/DDBJ databases">
        <title>Draft Genome Sequence of Sporolactobacillus inulinus NBRC 111894 Isolated from Koso, a Japanese Sugar-Vegetable Fermented Beverage.</title>
        <authorList>
            <person name="Chiou T.Y."/>
            <person name="Oshima K."/>
            <person name="Suda W."/>
            <person name="Hattori M."/>
            <person name="Takahashi T."/>
        </authorList>
    </citation>
    <scope>NUCLEOTIDE SEQUENCE [LARGE SCALE GENOMIC DNA]</scope>
    <source>
        <strain evidence="1 2">NBRC111894</strain>
    </source>
</reference>
<dbReference type="Proteomes" id="UP000319716">
    <property type="component" value="Unassembled WGS sequence"/>
</dbReference>
<organism evidence="1 2">
    <name type="scientific">Sporolactobacillus inulinus</name>
    <dbReference type="NCBI Taxonomy" id="2078"/>
    <lineage>
        <taxon>Bacteria</taxon>
        <taxon>Bacillati</taxon>
        <taxon>Bacillota</taxon>
        <taxon>Bacilli</taxon>
        <taxon>Bacillales</taxon>
        <taxon>Sporolactobacillaceae</taxon>
        <taxon>Sporolactobacillus</taxon>
    </lineage>
</organism>
<gene>
    <name evidence="1" type="ORF">NBRC111894_502</name>
</gene>
<comment type="caution">
    <text evidence="1">The sequence shown here is derived from an EMBL/GenBank/DDBJ whole genome shotgun (WGS) entry which is preliminary data.</text>
</comment>
<proteinExistence type="predicted"/>
<dbReference type="AlphaFoldDB" id="A0A4Y1Z7L9"/>
<sequence>MPKTASSHDHPSSISLSLPLVAAKHVVKRIIEYCTLYLFDPL</sequence>
<name>A0A4Y1Z7L9_9BACL</name>
<dbReference type="EMBL" id="BEXB01000002">
    <property type="protein sequence ID" value="GAY74948.1"/>
    <property type="molecule type" value="Genomic_DNA"/>
</dbReference>
<evidence type="ECO:0000313" key="1">
    <source>
        <dbReference type="EMBL" id="GAY74948.1"/>
    </source>
</evidence>
<accession>A0A4Y1Z7L9</accession>